<accession>A0A6S9R6Y4</accession>
<proteinExistence type="predicted"/>
<dbReference type="AlphaFoldDB" id="A0A6S9R6Y4"/>
<dbReference type="EMBL" id="HBIZ01007421">
    <property type="protein sequence ID" value="CAE0751662.1"/>
    <property type="molecule type" value="Transcribed_RNA"/>
</dbReference>
<organism evidence="4">
    <name type="scientific">Chrysotila carterae</name>
    <name type="common">Marine alga</name>
    <name type="synonym">Syracosphaera carterae</name>
    <dbReference type="NCBI Taxonomy" id="13221"/>
    <lineage>
        <taxon>Eukaryota</taxon>
        <taxon>Haptista</taxon>
        <taxon>Haptophyta</taxon>
        <taxon>Prymnesiophyceae</taxon>
        <taxon>Isochrysidales</taxon>
        <taxon>Isochrysidaceae</taxon>
        <taxon>Chrysotila</taxon>
    </lineage>
</organism>
<dbReference type="Pfam" id="PF05699">
    <property type="entry name" value="Dimer_Tnp_hAT"/>
    <property type="match status" value="1"/>
</dbReference>
<gene>
    <name evidence="3" type="ORF">PCAR00345_LOCUS4247</name>
    <name evidence="4" type="ORF">PCAR00345_LOCUS4249</name>
</gene>
<name>A0A6S9R6Y4_CHRCT</name>
<keyword evidence="1" id="KW-0732">Signal</keyword>
<evidence type="ECO:0000256" key="1">
    <source>
        <dbReference type="SAM" id="SignalP"/>
    </source>
</evidence>
<dbReference type="GO" id="GO:0046983">
    <property type="term" value="F:protein dimerization activity"/>
    <property type="evidence" value="ECO:0007669"/>
    <property type="project" value="InterPro"/>
</dbReference>
<feature type="chain" id="PRO_5035584669" description="HAT C-terminal dimerisation domain-containing protein" evidence="1">
    <location>
        <begin position="17"/>
        <end position="207"/>
    </location>
</feature>
<feature type="domain" description="HAT C-terminal dimerisation" evidence="2">
    <location>
        <begin position="126"/>
        <end position="192"/>
    </location>
</feature>
<feature type="signal peptide" evidence="1">
    <location>
        <begin position="1"/>
        <end position="16"/>
    </location>
</feature>
<protein>
    <recommendedName>
        <fullName evidence="2">HAT C-terminal dimerisation domain-containing protein</fullName>
    </recommendedName>
</protein>
<dbReference type="InterPro" id="IPR012337">
    <property type="entry name" value="RNaseH-like_sf"/>
</dbReference>
<dbReference type="SUPFAM" id="SSF53098">
    <property type="entry name" value="Ribonuclease H-like"/>
    <property type="match status" value="1"/>
</dbReference>
<reference evidence="4" key="1">
    <citation type="submission" date="2021-01" db="EMBL/GenBank/DDBJ databases">
        <authorList>
            <person name="Corre E."/>
            <person name="Pelletier E."/>
            <person name="Niang G."/>
            <person name="Scheremetjew M."/>
            <person name="Finn R."/>
            <person name="Kale V."/>
            <person name="Holt S."/>
            <person name="Cochrane G."/>
            <person name="Meng A."/>
            <person name="Brown T."/>
            <person name="Cohen L."/>
        </authorList>
    </citation>
    <scope>NUCLEOTIDE SEQUENCE</scope>
    <source>
        <strain evidence="4">CCMP645</strain>
    </source>
</reference>
<evidence type="ECO:0000259" key="2">
    <source>
        <dbReference type="Pfam" id="PF05699"/>
    </source>
</evidence>
<dbReference type="InterPro" id="IPR008906">
    <property type="entry name" value="HATC_C_dom"/>
</dbReference>
<sequence length="207" mass="23105">MKTTWILLAVFHVTSGATIPRMSACILAFDSMASTQPALEARKAIIDLPDTTTSRAKFTQEGLIIVVERMCLLDVLSESADAKVRLRTINVNDDDVQQRVAVAMDEYASATAEGIFTKPFILANAKTMPPASWWANYGKHVPAIATIVQRVLSQPVWASAAERNWSIYGQIKFDDRNRLGHEVTDKLVYCHETIHLREKLQKAGYIN</sequence>
<evidence type="ECO:0000313" key="3">
    <source>
        <dbReference type="EMBL" id="CAE0751662.1"/>
    </source>
</evidence>
<dbReference type="EMBL" id="HBIZ01007423">
    <property type="protein sequence ID" value="CAE0751664.1"/>
    <property type="molecule type" value="Transcribed_RNA"/>
</dbReference>
<evidence type="ECO:0000313" key="4">
    <source>
        <dbReference type="EMBL" id="CAE0751664.1"/>
    </source>
</evidence>